<dbReference type="AlphaFoldDB" id="A0A3D9FF11"/>
<protein>
    <recommendedName>
        <fullName evidence="3">Acetoacetate decarboxylase</fullName>
    </recommendedName>
</protein>
<organism evidence="1 2">
    <name type="scientific">Parasphingopyxis lamellibrachiae</name>
    <dbReference type="NCBI Taxonomy" id="680125"/>
    <lineage>
        <taxon>Bacteria</taxon>
        <taxon>Pseudomonadati</taxon>
        <taxon>Pseudomonadota</taxon>
        <taxon>Alphaproteobacteria</taxon>
        <taxon>Sphingomonadales</taxon>
        <taxon>Sphingomonadaceae</taxon>
        <taxon>Parasphingopyxis</taxon>
    </lineage>
</organism>
<dbReference type="RefSeq" id="WP_116235604.1">
    <property type="nucleotide sequence ID" value="NZ_QRDP01000004.1"/>
</dbReference>
<accession>A0A3D9FF11</accession>
<dbReference type="Proteomes" id="UP000256310">
    <property type="component" value="Unassembled WGS sequence"/>
</dbReference>
<evidence type="ECO:0000313" key="1">
    <source>
        <dbReference type="EMBL" id="RED16167.1"/>
    </source>
</evidence>
<evidence type="ECO:0000313" key="2">
    <source>
        <dbReference type="Proteomes" id="UP000256310"/>
    </source>
</evidence>
<gene>
    <name evidence="1" type="ORF">DFR46_1183</name>
</gene>
<comment type="caution">
    <text evidence="1">The sequence shown here is derived from an EMBL/GenBank/DDBJ whole genome shotgun (WGS) entry which is preliminary data.</text>
</comment>
<proteinExistence type="predicted"/>
<name>A0A3D9FF11_9SPHN</name>
<reference evidence="1 2" key="1">
    <citation type="submission" date="2018-07" db="EMBL/GenBank/DDBJ databases">
        <title>Genomic Encyclopedia of Type Strains, Phase IV (KMG-IV): sequencing the most valuable type-strain genomes for metagenomic binning, comparative biology and taxonomic classification.</title>
        <authorList>
            <person name="Goeker M."/>
        </authorList>
    </citation>
    <scope>NUCLEOTIDE SEQUENCE [LARGE SCALE GENOMIC DNA]</scope>
    <source>
        <strain evidence="1 2">DSM 26725</strain>
    </source>
</reference>
<dbReference type="EMBL" id="QRDP01000004">
    <property type="protein sequence ID" value="RED16167.1"/>
    <property type="molecule type" value="Genomic_DNA"/>
</dbReference>
<keyword evidence="2" id="KW-1185">Reference proteome</keyword>
<evidence type="ECO:0008006" key="3">
    <source>
        <dbReference type="Google" id="ProtNLM"/>
    </source>
</evidence>
<sequence>MSKKTAIFEDNPITSSVDLSTGKAPTPYLVHDGQALLVFGSVDGDALQSNLADEAIHPVATFRGRMAAGFILADFHEASMGPHCELQFFVLTSDDADRSIGASPFALPLAMATRPKWATVCMRLWNNTRPVIAYNNEYLGLNAEYGEFDLFKGDSPKGLEFAVTGNRGEPIVTGSVRRRRSTAMSAMWQMAKLAGLRRFLALGAAPFVSGHVVNRVGSVMPFNRRAQIFTMSDHNVVRPWSDTADTIQIHEPEIHALGFRAVSVQHLWPFRFVYRHPDDGIRGL</sequence>